<dbReference type="EMBL" id="JAENII010000012">
    <property type="protein sequence ID" value="MBK1828325.1"/>
    <property type="molecule type" value="Genomic_DNA"/>
</dbReference>
<sequence>MLRLPTKGESTPPLVLPKQEAPKAESHQRRRERQSAEIFDETFAKKQGPDQTLVRIIMAGATTIIVVLLAGLLWPKGGNDTDDSDSTSVLPPELIDLPDREPESIVNTVLSSDLVRKQLEPVIREFLESPTMEEAASHTRRPTRTLQRMKKLHGDGYYSPGFRQIKWNVPMERDGEWAMLSVEDSQFRTLPIALVREDGRWQIDWESWAGWSEVDLTTLRKEKPTEPVTVRVTVDPIDYYNFSFSDESKWSSYRLSDPEKIEAVYGYAPSLGEIDLRLKPNSGEKDLRFTLSVRYPDDATSDNQLIIDRILARGWVITEEAP</sequence>
<accession>A0A934RD16</accession>
<evidence type="ECO:0000256" key="1">
    <source>
        <dbReference type="SAM" id="MobiDB-lite"/>
    </source>
</evidence>
<feature type="region of interest" description="Disordered" evidence="1">
    <location>
        <begin position="1"/>
        <end position="35"/>
    </location>
</feature>
<evidence type="ECO:0000256" key="2">
    <source>
        <dbReference type="SAM" id="Phobius"/>
    </source>
</evidence>
<keyword evidence="2" id="KW-1133">Transmembrane helix</keyword>
<reference evidence="3" key="1">
    <citation type="submission" date="2021-01" db="EMBL/GenBank/DDBJ databases">
        <title>Modified the classification status of verrucomicrobia.</title>
        <authorList>
            <person name="Feng X."/>
        </authorList>
    </citation>
    <scope>NUCLEOTIDE SEQUENCE</scope>
    <source>
        <strain evidence="3">KCTC 22201</strain>
    </source>
</reference>
<name>A0A934RD16_9BACT</name>
<feature type="transmembrane region" description="Helical" evidence="2">
    <location>
        <begin position="53"/>
        <end position="74"/>
    </location>
</feature>
<protein>
    <submittedName>
        <fullName evidence="3">Uncharacterized protein</fullName>
    </submittedName>
</protein>
<organism evidence="3 4">
    <name type="scientific">Haloferula rosea</name>
    <dbReference type="NCBI Taxonomy" id="490093"/>
    <lineage>
        <taxon>Bacteria</taxon>
        <taxon>Pseudomonadati</taxon>
        <taxon>Verrucomicrobiota</taxon>
        <taxon>Verrucomicrobiia</taxon>
        <taxon>Verrucomicrobiales</taxon>
        <taxon>Verrucomicrobiaceae</taxon>
        <taxon>Haloferula</taxon>
    </lineage>
</organism>
<proteinExistence type="predicted"/>
<keyword evidence="2" id="KW-0812">Transmembrane</keyword>
<comment type="caution">
    <text evidence="3">The sequence shown here is derived from an EMBL/GenBank/DDBJ whole genome shotgun (WGS) entry which is preliminary data.</text>
</comment>
<dbReference type="RefSeq" id="WP_200281530.1">
    <property type="nucleotide sequence ID" value="NZ_JAENII010000012.1"/>
</dbReference>
<evidence type="ECO:0000313" key="3">
    <source>
        <dbReference type="EMBL" id="MBK1828325.1"/>
    </source>
</evidence>
<evidence type="ECO:0000313" key="4">
    <source>
        <dbReference type="Proteomes" id="UP000658278"/>
    </source>
</evidence>
<dbReference type="AlphaFoldDB" id="A0A934RD16"/>
<keyword evidence="4" id="KW-1185">Reference proteome</keyword>
<dbReference type="Proteomes" id="UP000658278">
    <property type="component" value="Unassembled WGS sequence"/>
</dbReference>
<gene>
    <name evidence="3" type="ORF">JIN81_14925</name>
</gene>
<keyword evidence="2" id="KW-0472">Membrane</keyword>